<proteinExistence type="predicted"/>
<evidence type="ECO:0000313" key="2">
    <source>
        <dbReference type="Proteomes" id="UP000523161"/>
    </source>
</evidence>
<dbReference type="RefSeq" id="WP_173502690.1">
    <property type="nucleotide sequence ID" value="NZ_JABSOD010000030.1"/>
</dbReference>
<dbReference type="PROSITE" id="PS51257">
    <property type="entry name" value="PROKAR_LIPOPROTEIN"/>
    <property type="match status" value="1"/>
</dbReference>
<evidence type="ECO:0008006" key="3">
    <source>
        <dbReference type="Google" id="ProtNLM"/>
    </source>
</evidence>
<evidence type="ECO:0000313" key="1">
    <source>
        <dbReference type="EMBL" id="NRQ44465.1"/>
    </source>
</evidence>
<name>A0A7Y5AV17_9GAMM</name>
<comment type="caution">
    <text evidence="1">The sequence shown here is derived from an EMBL/GenBank/DDBJ whole genome shotgun (WGS) entry which is preliminary data.</text>
</comment>
<reference evidence="1 2" key="1">
    <citation type="submission" date="2020-06" db="EMBL/GenBank/DDBJ databases">
        <title>Rheinheimera sp. nov., a marine bacterium isolated from coastal.</title>
        <authorList>
            <person name="Yu Q."/>
            <person name="Qi Y."/>
            <person name="Pu J."/>
        </authorList>
    </citation>
    <scope>NUCLEOTIDE SEQUENCE [LARGE SCALE GENOMIC DNA]</scope>
    <source>
        <strain evidence="1 2">YQF-2</strain>
    </source>
</reference>
<organism evidence="1 2">
    <name type="scientific">Rheinheimera lutimaris</name>
    <dbReference type="NCBI Taxonomy" id="2740584"/>
    <lineage>
        <taxon>Bacteria</taxon>
        <taxon>Pseudomonadati</taxon>
        <taxon>Pseudomonadota</taxon>
        <taxon>Gammaproteobacteria</taxon>
        <taxon>Chromatiales</taxon>
        <taxon>Chromatiaceae</taxon>
        <taxon>Rheinheimera</taxon>
    </lineage>
</organism>
<sequence length="150" mass="16248">MKILGIIFLALFVSTGCKSISKDVRLVTGTNKETASILVYREKAFQAGAVSLYVGKDDKYFMELGNDEYGQVEIDAGKHLIQAKASGSPSSALQIELAKNQTVCLFSKPNPEMLGAMLIPLVANMVPTFVLEQVDCPSAEKLKGFMRVGL</sequence>
<dbReference type="EMBL" id="JABSOD010000030">
    <property type="protein sequence ID" value="NRQ44465.1"/>
    <property type="molecule type" value="Genomic_DNA"/>
</dbReference>
<keyword evidence="2" id="KW-1185">Reference proteome</keyword>
<dbReference type="Proteomes" id="UP000523161">
    <property type="component" value="Unassembled WGS sequence"/>
</dbReference>
<protein>
    <recommendedName>
        <fullName evidence="3">DUF2846 domain-containing protein</fullName>
    </recommendedName>
</protein>
<gene>
    <name evidence="1" type="ORF">HRH59_18150</name>
</gene>
<dbReference type="AlphaFoldDB" id="A0A7Y5AV17"/>
<accession>A0A7Y5AV17</accession>